<organism evidence="1 2">
    <name type="scientific">Rhabditophanes sp. KR3021</name>
    <dbReference type="NCBI Taxonomy" id="114890"/>
    <lineage>
        <taxon>Eukaryota</taxon>
        <taxon>Metazoa</taxon>
        <taxon>Ecdysozoa</taxon>
        <taxon>Nematoda</taxon>
        <taxon>Chromadorea</taxon>
        <taxon>Rhabditida</taxon>
        <taxon>Tylenchina</taxon>
        <taxon>Panagrolaimomorpha</taxon>
        <taxon>Strongyloidoidea</taxon>
        <taxon>Alloionematidae</taxon>
        <taxon>Rhabditophanes</taxon>
    </lineage>
</organism>
<accession>A0AC35TVX6</accession>
<dbReference type="WBParaSite" id="RSKR_0000462800.1">
    <property type="protein sequence ID" value="RSKR_0000462800.1"/>
    <property type="gene ID" value="RSKR_0000462800"/>
</dbReference>
<dbReference type="Proteomes" id="UP000095286">
    <property type="component" value="Unplaced"/>
</dbReference>
<reference evidence="2" key="1">
    <citation type="submission" date="2016-11" db="UniProtKB">
        <authorList>
            <consortium name="WormBaseParasite"/>
        </authorList>
    </citation>
    <scope>IDENTIFICATION</scope>
    <source>
        <strain evidence="2">KR3021</strain>
    </source>
</reference>
<evidence type="ECO:0000313" key="2">
    <source>
        <dbReference type="WBParaSite" id="RSKR_0000462800.1"/>
    </source>
</evidence>
<sequence length="277" mass="33022">MVNPKFVWQQRPRPNCTLVTALLQIGREGWKFYGRELKKYEDYFSVVLRLDIDMIIFITQEHYETVKSIRTEVGLWDRTFVWVITLKQLPLYKYLGKMQDVIEFERSDENWKSEWDENMKTHPEATSAEYDLLVNSKPYFMYNSTMHNHFNNKLFVWLDAGYGHGDEANFPVDMKWYPSVKEGKISMIKLTPDTDKVERYNIDNLYRKDWAAISGGFIGGDSTAVKTLYHYHFQKVLQLLHEKKVDDDQTVLLLLIKEMPELFDLEYGDWFDAFKLF</sequence>
<evidence type="ECO:0000313" key="1">
    <source>
        <dbReference type="Proteomes" id="UP000095286"/>
    </source>
</evidence>
<name>A0AC35TVX6_9BILA</name>
<protein>
    <submittedName>
        <fullName evidence="2">Uncharacterized protein</fullName>
    </submittedName>
</protein>
<proteinExistence type="predicted"/>